<dbReference type="InterPro" id="IPR001849">
    <property type="entry name" value="PH_domain"/>
</dbReference>
<feature type="domain" description="PH" evidence="2">
    <location>
        <begin position="63"/>
        <end position="191"/>
    </location>
</feature>
<feature type="compositionally biased region" description="Basic and acidic residues" evidence="1">
    <location>
        <begin position="427"/>
        <end position="443"/>
    </location>
</feature>
<dbReference type="InterPro" id="IPR038169">
    <property type="entry name" value="DC-UbP/UBTD2_N_sf"/>
</dbReference>
<dbReference type="AlphaFoldDB" id="A0A6A6XI71"/>
<gene>
    <name evidence="3" type="ORF">K505DRAFT_373346</name>
</gene>
<feature type="compositionally biased region" description="Basic and acidic residues" evidence="1">
    <location>
        <begin position="377"/>
        <end position="390"/>
    </location>
</feature>
<feature type="compositionally biased region" description="Basic and acidic residues" evidence="1">
    <location>
        <begin position="297"/>
        <end position="321"/>
    </location>
</feature>
<feature type="compositionally biased region" description="Basic and acidic residues" evidence="1">
    <location>
        <begin position="472"/>
        <end position="482"/>
    </location>
</feature>
<dbReference type="SUPFAM" id="SSF50729">
    <property type="entry name" value="PH domain-like"/>
    <property type="match status" value="1"/>
</dbReference>
<dbReference type="Pfam" id="PF16455">
    <property type="entry name" value="UBD"/>
    <property type="match status" value="1"/>
</dbReference>
<feature type="compositionally biased region" description="Low complexity" evidence="1">
    <location>
        <begin position="22"/>
        <end position="37"/>
    </location>
</feature>
<evidence type="ECO:0000313" key="3">
    <source>
        <dbReference type="EMBL" id="KAF2796220.1"/>
    </source>
</evidence>
<feature type="region of interest" description="Disordered" evidence="1">
    <location>
        <begin position="809"/>
        <end position="844"/>
    </location>
</feature>
<proteinExistence type="predicted"/>
<feature type="compositionally biased region" description="Low complexity" evidence="1">
    <location>
        <begin position="690"/>
        <end position="705"/>
    </location>
</feature>
<dbReference type="Gene3D" id="1.20.225.20">
    <property type="entry name" value="Ub domain-containing protein, DC-UbP/UBTD2, N-terminal domain"/>
    <property type="match status" value="1"/>
</dbReference>
<dbReference type="Pfam" id="PF15406">
    <property type="entry name" value="PH_6"/>
    <property type="match status" value="1"/>
</dbReference>
<dbReference type="InterPro" id="IPR032752">
    <property type="entry name" value="DC-UbP/UBTD2_N"/>
</dbReference>
<feature type="compositionally biased region" description="Basic and acidic residues" evidence="1">
    <location>
        <begin position="564"/>
        <end position="596"/>
    </location>
</feature>
<evidence type="ECO:0000256" key="1">
    <source>
        <dbReference type="SAM" id="MobiDB-lite"/>
    </source>
</evidence>
<feature type="compositionally biased region" description="Polar residues" evidence="1">
    <location>
        <begin position="677"/>
        <end position="689"/>
    </location>
</feature>
<feature type="compositionally biased region" description="Low complexity" evidence="1">
    <location>
        <begin position="243"/>
        <end position="265"/>
    </location>
</feature>
<dbReference type="InterPro" id="IPR039712">
    <property type="entry name" value="Meu6"/>
</dbReference>
<keyword evidence="4" id="KW-1185">Reference proteome</keyword>
<feature type="compositionally biased region" description="Basic and acidic residues" evidence="1">
    <location>
        <begin position="813"/>
        <end position="823"/>
    </location>
</feature>
<reference evidence="3" key="1">
    <citation type="journal article" date="2020" name="Stud. Mycol.">
        <title>101 Dothideomycetes genomes: a test case for predicting lifestyles and emergence of pathogens.</title>
        <authorList>
            <person name="Haridas S."/>
            <person name="Albert R."/>
            <person name="Binder M."/>
            <person name="Bloem J."/>
            <person name="Labutti K."/>
            <person name="Salamov A."/>
            <person name="Andreopoulos B."/>
            <person name="Baker S."/>
            <person name="Barry K."/>
            <person name="Bills G."/>
            <person name="Bluhm B."/>
            <person name="Cannon C."/>
            <person name="Castanera R."/>
            <person name="Culley D."/>
            <person name="Daum C."/>
            <person name="Ezra D."/>
            <person name="Gonzalez J."/>
            <person name="Henrissat B."/>
            <person name="Kuo A."/>
            <person name="Liang C."/>
            <person name="Lipzen A."/>
            <person name="Lutzoni F."/>
            <person name="Magnuson J."/>
            <person name="Mondo S."/>
            <person name="Nolan M."/>
            <person name="Ohm R."/>
            <person name="Pangilinan J."/>
            <person name="Park H.-J."/>
            <person name="Ramirez L."/>
            <person name="Alfaro M."/>
            <person name="Sun H."/>
            <person name="Tritt A."/>
            <person name="Yoshinaga Y."/>
            <person name="Zwiers L.-H."/>
            <person name="Turgeon B."/>
            <person name="Goodwin S."/>
            <person name="Spatafora J."/>
            <person name="Crous P."/>
            <person name="Grigoriev I."/>
        </authorList>
    </citation>
    <scope>NUCLEOTIDE SEQUENCE</scope>
    <source>
        <strain evidence="3">CBS 109.77</strain>
    </source>
</reference>
<dbReference type="InterPro" id="IPR039483">
    <property type="entry name" value="Meu6_PH_dom"/>
</dbReference>
<evidence type="ECO:0000313" key="4">
    <source>
        <dbReference type="Proteomes" id="UP000799757"/>
    </source>
</evidence>
<feature type="compositionally biased region" description="Polar residues" evidence="1">
    <location>
        <begin position="651"/>
        <end position="669"/>
    </location>
</feature>
<dbReference type="Proteomes" id="UP000799757">
    <property type="component" value="Unassembled WGS sequence"/>
</dbReference>
<accession>A0A6A6XI71</accession>
<feature type="region of interest" description="Disordered" evidence="1">
    <location>
        <begin position="222"/>
        <end position="335"/>
    </location>
</feature>
<protein>
    <recommendedName>
        <fullName evidence="2">PH domain-containing protein</fullName>
    </recommendedName>
</protein>
<dbReference type="OrthoDB" id="5593352at2759"/>
<feature type="region of interest" description="Disordered" evidence="1">
    <location>
        <begin position="1"/>
        <end position="62"/>
    </location>
</feature>
<feature type="compositionally biased region" description="Basic and acidic residues" evidence="1">
    <location>
        <begin position="41"/>
        <end position="62"/>
    </location>
</feature>
<feature type="compositionally biased region" description="Low complexity" evidence="1">
    <location>
        <begin position="483"/>
        <end position="500"/>
    </location>
</feature>
<feature type="compositionally biased region" description="Basic and acidic residues" evidence="1">
    <location>
        <begin position="536"/>
        <end position="549"/>
    </location>
</feature>
<name>A0A6A6XI71_9PLEO</name>
<dbReference type="PANTHER" id="PTHR42073:SF1">
    <property type="entry name" value="MEIOTIC EXPRESSION UP-REGULATED PROTEIN 6"/>
    <property type="match status" value="1"/>
</dbReference>
<sequence length="923" mass="99116">MAEVQKPVLTTEAGVVEPTPAPAAALTADTPVEAVEPVVEEPAKTEGEAVAPVEEKKEEKPVEPISSGALGYKAPGLKNFLRYSKKYFWLGEEPVPASSLGQFLRGEKDAEYAHTVAAWSSVTGKGLLFFVKHADQKETPAGALKLADATDITKDGSVAFFFKLHGHKHAFEAQTTPERNGWFVALEKAIEEAKAASEGIVAHETYTEQIAKLGKPTALAATAAKESSTPKKSIDATPKLAETEAPVTEAAAPAPARTGSSSSSSSDEEKKKKKAAKSKSRSVSRGKRASIFGGFLGKKEEKKEKAEEKKEEEAEAKKEEETAAPVAEASTVAAPVIVEDLPKPVEEAKAEETPAPVVAEEKPKPTKRGSIFGNFVEKLKSPTTEKKESELVPAPISKEPEVAADAPKTEEPIAPVVPVTDGTAEAPKVEETKPATTPHKEKTPFSFGKFLGGAKEKVKSPTTEKAPSSEAPKLEDPVKADEAPVLAPIEPVAPVEPVAEAPKEEEAPIGVTSTATATPTTQKKRGSIFGNLTGSVKKEKDGESSEKPKGLSGLFRSASKATKTKKEEKTTATPAKVEETTEPKEEVPVTEEKKAEAPAATEPQSIGDVVPDAVTGCCLSRQAPPANNPDNNSNLAPNQASTSRQALAASSPGQPSSITSYVSRTQTRPNAPLKPITPSQRSTLPNTLGSPTATTHASSSAQANSDNRHLRTHITPLTDSTTLQWTRVRLEKERNDWWDTRITGQSEIWSAVRMMVAHIQRGEVQEAQTLLDATECTCPNGEIWRGVFDEHGEWYRVPEWIVVEPAGLVEGDGAGHGDHRGSVETDGTQDGSEEGKEEEDEDLTTTPFKIRCRLSSNQQDVLVSMHKGEHVAGLVKKLREKTGMPETTRLRVAFGGKFYDENRSLESNPQWKKEFVLNVMVFE</sequence>
<dbReference type="EMBL" id="MU001836">
    <property type="protein sequence ID" value="KAF2796220.1"/>
    <property type="molecule type" value="Genomic_DNA"/>
</dbReference>
<feature type="compositionally biased region" description="Acidic residues" evidence="1">
    <location>
        <begin position="831"/>
        <end position="843"/>
    </location>
</feature>
<feature type="compositionally biased region" description="Low complexity" evidence="1">
    <location>
        <begin position="323"/>
        <end position="335"/>
    </location>
</feature>
<dbReference type="PANTHER" id="PTHR42073">
    <property type="entry name" value="MEIOTIC EXPRESSION UP-REGULATED PROTEIN 6"/>
    <property type="match status" value="1"/>
</dbReference>
<feature type="compositionally biased region" description="Low complexity" evidence="1">
    <location>
        <begin position="512"/>
        <end position="521"/>
    </location>
</feature>
<organism evidence="3 4">
    <name type="scientific">Melanomma pulvis-pyrius CBS 109.77</name>
    <dbReference type="NCBI Taxonomy" id="1314802"/>
    <lineage>
        <taxon>Eukaryota</taxon>
        <taxon>Fungi</taxon>
        <taxon>Dikarya</taxon>
        <taxon>Ascomycota</taxon>
        <taxon>Pezizomycotina</taxon>
        <taxon>Dothideomycetes</taxon>
        <taxon>Pleosporomycetidae</taxon>
        <taxon>Pleosporales</taxon>
        <taxon>Melanommataceae</taxon>
        <taxon>Melanomma</taxon>
    </lineage>
</organism>
<feature type="compositionally biased region" description="Basic residues" evidence="1">
    <location>
        <begin position="271"/>
        <end position="288"/>
    </location>
</feature>
<feature type="compositionally biased region" description="Low complexity" evidence="1">
    <location>
        <begin position="623"/>
        <end position="638"/>
    </location>
</feature>
<dbReference type="PROSITE" id="PS50003">
    <property type="entry name" value="PH_DOMAIN"/>
    <property type="match status" value="1"/>
</dbReference>
<evidence type="ECO:0000259" key="2">
    <source>
        <dbReference type="PROSITE" id="PS50003"/>
    </source>
</evidence>
<feature type="region of interest" description="Disordered" evidence="1">
    <location>
        <begin position="347"/>
        <end position="709"/>
    </location>
</feature>